<organism evidence="1 2">
    <name type="scientific">Rhizobium daejeonense</name>
    <dbReference type="NCBI Taxonomy" id="240521"/>
    <lineage>
        <taxon>Bacteria</taxon>
        <taxon>Pseudomonadati</taxon>
        <taxon>Pseudomonadota</taxon>
        <taxon>Alphaproteobacteria</taxon>
        <taxon>Hyphomicrobiales</taxon>
        <taxon>Rhizobiaceae</taxon>
        <taxon>Rhizobium/Agrobacterium group</taxon>
        <taxon>Rhizobium</taxon>
    </lineage>
</organism>
<protein>
    <submittedName>
        <fullName evidence="1">Uncharacterized protein</fullName>
    </submittedName>
</protein>
<proteinExistence type="predicted"/>
<dbReference type="EMBL" id="JAAKZH010000012">
    <property type="protein sequence ID" value="NGO66502.1"/>
    <property type="molecule type" value="Genomic_DNA"/>
</dbReference>
<reference evidence="1 2" key="1">
    <citation type="submission" date="2020-02" db="EMBL/GenBank/DDBJ databases">
        <title>Genome sequence of the type strain CCBAU10050 of Rhizobium daejeonense.</title>
        <authorList>
            <person name="Gao J."/>
            <person name="Sun J."/>
        </authorList>
    </citation>
    <scope>NUCLEOTIDE SEQUENCE [LARGE SCALE GENOMIC DNA]</scope>
    <source>
        <strain evidence="1 2">CCBAU10050</strain>
    </source>
</reference>
<name>A0A6M1RY21_9HYPH</name>
<gene>
    <name evidence="1" type="ORF">G6N76_22810</name>
</gene>
<keyword evidence="2" id="KW-1185">Reference proteome</keyword>
<dbReference type="AlphaFoldDB" id="A0A6M1RY21"/>
<evidence type="ECO:0000313" key="1">
    <source>
        <dbReference type="EMBL" id="NGO66502.1"/>
    </source>
</evidence>
<dbReference type="RefSeq" id="WP_163906422.1">
    <property type="nucleotide sequence ID" value="NZ_CP048428.1"/>
</dbReference>
<dbReference type="Proteomes" id="UP000477849">
    <property type="component" value="Unassembled WGS sequence"/>
</dbReference>
<evidence type="ECO:0000313" key="2">
    <source>
        <dbReference type="Proteomes" id="UP000477849"/>
    </source>
</evidence>
<comment type="caution">
    <text evidence="1">The sequence shown here is derived from an EMBL/GenBank/DDBJ whole genome shotgun (WGS) entry which is preliminary data.</text>
</comment>
<sequence length="210" mass="23851">MSAIDESLSALNRRQLLELLDGVNPGEIPIGAVKRRSLAIQMNAQIFRIGRRFATNAFVLVRGKLRLVYVKPSYFQYRRVGLDIFGSEYSIMDFDHSLGRAVAESLNVNYVLLLAIDKKVNRGHGAYERVRSSQDSGPRKIDLRKHCFVDPRVMNKWLGLPAISNVHTRSYERSDATKPRLTDNQLRCVIKALGYGSKAIEPTNLTQIYR</sequence>
<accession>A0A6M1RY21</accession>